<dbReference type="RefSeq" id="WP_268045313.1">
    <property type="nucleotide sequence ID" value="NZ_CP104064.1"/>
</dbReference>
<keyword evidence="6" id="KW-1185">Reference proteome</keyword>
<evidence type="ECO:0000313" key="5">
    <source>
        <dbReference type="EMBL" id="WAH37789.1"/>
    </source>
</evidence>
<evidence type="ECO:0000256" key="1">
    <source>
        <dbReference type="ARBA" id="ARBA00006754"/>
    </source>
</evidence>
<name>A0ABY6Z4I4_9BACL</name>
<gene>
    <name evidence="5" type="ORF">NZD86_04600</name>
</gene>
<dbReference type="PANTHER" id="PTHR33744">
    <property type="entry name" value="CARBOHYDRATE DIACID REGULATOR"/>
    <property type="match status" value="1"/>
</dbReference>
<dbReference type="PANTHER" id="PTHR33744:SF15">
    <property type="entry name" value="CARBOHYDRATE DIACID REGULATOR"/>
    <property type="match status" value="1"/>
</dbReference>
<dbReference type="InterPro" id="IPR025736">
    <property type="entry name" value="PucR_C-HTH_dom"/>
</dbReference>
<comment type="similarity">
    <text evidence="1">Belongs to the CdaR family.</text>
</comment>
<dbReference type="Pfam" id="PF17853">
    <property type="entry name" value="GGDEF_2"/>
    <property type="match status" value="1"/>
</dbReference>
<reference evidence="5" key="1">
    <citation type="submission" date="2022-08" db="EMBL/GenBank/DDBJ databases">
        <title>Alicyclobacillus dauci DSM2870, complete genome.</title>
        <authorList>
            <person name="Wang Q."/>
            <person name="Cai R."/>
            <person name="Wang Z."/>
        </authorList>
    </citation>
    <scope>NUCLEOTIDE SEQUENCE</scope>
    <source>
        <strain evidence="5">DSM 28700</strain>
    </source>
</reference>
<dbReference type="InterPro" id="IPR041522">
    <property type="entry name" value="CdaR_GGDEF"/>
</dbReference>
<dbReference type="EMBL" id="CP104064">
    <property type="protein sequence ID" value="WAH37789.1"/>
    <property type="molecule type" value="Genomic_DNA"/>
</dbReference>
<dbReference type="InterPro" id="IPR042070">
    <property type="entry name" value="PucR_C-HTH_sf"/>
</dbReference>
<evidence type="ECO:0000259" key="3">
    <source>
        <dbReference type="Pfam" id="PF13556"/>
    </source>
</evidence>
<dbReference type="Pfam" id="PF13556">
    <property type="entry name" value="HTH_30"/>
    <property type="match status" value="1"/>
</dbReference>
<evidence type="ECO:0000259" key="2">
    <source>
        <dbReference type="Pfam" id="PF05651"/>
    </source>
</evidence>
<evidence type="ECO:0000313" key="6">
    <source>
        <dbReference type="Proteomes" id="UP001164803"/>
    </source>
</evidence>
<feature type="domain" description="CdaR GGDEF-like" evidence="4">
    <location>
        <begin position="143"/>
        <end position="261"/>
    </location>
</feature>
<accession>A0ABY6Z4I4</accession>
<dbReference type="InterPro" id="IPR008599">
    <property type="entry name" value="Diacid_rec"/>
</dbReference>
<feature type="domain" description="PucR C-terminal helix-turn-helix" evidence="3">
    <location>
        <begin position="312"/>
        <end position="363"/>
    </location>
</feature>
<evidence type="ECO:0000259" key="4">
    <source>
        <dbReference type="Pfam" id="PF17853"/>
    </source>
</evidence>
<dbReference type="Pfam" id="PF05651">
    <property type="entry name" value="Diacid_rec"/>
    <property type="match status" value="1"/>
</dbReference>
<dbReference type="Proteomes" id="UP001164803">
    <property type="component" value="Chromosome"/>
</dbReference>
<dbReference type="InterPro" id="IPR051448">
    <property type="entry name" value="CdaR-like_regulators"/>
</dbReference>
<sequence length="378" mass="42435">MRITTQLAQPIVDRLLEILDYNVNIMNDAGVIVASGEPERLNERHEGALEVLRRQSELVITGAQAHEFAGSKAGVNLPIQFQQHIVGVVGITGEPNEIYPFANLAKTTVELLLNQAFLSQQQAYRYRALQTWVDELTAPTAPDVRQLEAAADALAIEIATPGTICLISLRSLPEVGHIADMDAIYDHVERHLPPNAICARTKRAIFLAWPSETPSQENTERFAEQWLKPFLSRDAICAIASANAGVEGYRRAYIQASHTMELLRVQTSKRIAHAETMRFERFVLTLDENLKAELNDTIGQLWTGVDEVEQSTLMCYFTHACNAAQTAQSLHIHRNTLTYRLDRIKAIVGLDPRNFHDATLLYMFVIHHQLQRPSQANQ</sequence>
<organism evidence="5 6">
    <name type="scientific">Alicyclobacillus dauci</name>
    <dbReference type="NCBI Taxonomy" id="1475485"/>
    <lineage>
        <taxon>Bacteria</taxon>
        <taxon>Bacillati</taxon>
        <taxon>Bacillota</taxon>
        <taxon>Bacilli</taxon>
        <taxon>Bacillales</taxon>
        <taxon>Alicyclobacillaceae</taxon>
        <taxon>Alicyclobacillus</taxon>
    </lineage>
</organism>
<protein>
    <submittedName>
        <fullName evidence="5">Helix-turn-helix domain-containing protein</fullName>
    </submittedName>
</protein>
<dbReference type="Gene3D" id="1.10.10.2840">
    <property type="entry name" value="PucR C-terminal helix-turn-helix domain"/>
    <property type="match status" value="1"/>
</dbReference>
<proteinExistence type="inferred from homology"/>
<feature type="domain" description="Putative sugar diacid recognition" evidence="2">
    <location>
        <begin position="3"/>
        <end position="135"/>
    </location>
</feature>